<feature type="domain" description="Histidine kinase" evidence="8">
    <location>
        <begin position="259"/>
        <end position="470"/>
    </location>
</feature>
<dbReference type="InterPro" id="IPR007891">
    <property type="entry name" value="CHASE3"/>
</dbReference>
<comment type="caution">
    <text evidence="9">The sequence shown here is derived from an EMBL/GenBank/DDBJ whole genome shotgun (WGS) entry which is preliminary data.</text>
</comment>
<evidence type="ECO:0000313" key="10">
    <source>
        <dbReference type="Proteomes" id="UP001595878"/>
    </source>
</evidence>
<dbReference type="SUPFAM" id="SSF47384">
    <property type="entry name" value="Homodimeric domain of signal transducing histidine kinase"/>
    <property type="match status" value="1"/>
</dbReference>
<reference evidence="10" key="1">
    <citation type="journal article" date="2019" name="Int. J. Syst. Evol. Microbiol.">
        <title>The Global Catalogue of Microorganisms (GCM) 10K type strain sequencing project: providing services to taxonomists for standard genome sequencing and annotation.</title>
        <authorList>
            <consortium name="The Broad Institute Genomics Platform"/>
            <consortium name="The Broad Institute Genome Sequencing Center for Infectious Disease"/>
            <person name="Wu L."/>
            <person name="Ma J."/>
        </authorList>
    </citation>
    <scope>NUCLEOTIDE SEQUENCE [LARGE SCALE GENOMIC DNA]</scope>
    <source>
        <strain evidence="10">CGMCC 4.7427</strain>
    </source>
</reference>
<name>A0ABV9L7U8_9FLAO</name>
<dbReference type="PANTHER" id="PTHR42878:SF15">
    <property type="entry name" value="BACTERIOPHYTOCHROME"/>
    <property type="match status" value="1"/>
</dbReference>
<dbReference type="SMART" id="SM00388">
    <property type="entry name" value="HisKA"/>
    <property type="match status" value="1"/>
</dbReference>
<keyword evidence="3" id="KW-0597">Phosphoprotein</keyword>
<feature type="transmembrane region" description="Helical" evidence="7">
    <location>
        <begin position="12"/>
        <end position="33"/>
    </location>
</feature>
<evidence type="ECO:0000256" key="7">
    <source>
        <dbReference type="SAM" id="Phobius"/>
    </source>
</evidence>
<dbReference type="SMART" id="SM00387">
    <property type="entry name" value="HATPase_c"/>
    <property type="match status" value="1"/>
</dbReference>
<proteinExistence type="predicted"/>
<evidence type="ECO:0000256" key="6">
    <source>
        <dbReference type="SAM" id="Coils"/>
    </source>
</evidence>
<dbReference type="Pfam" id="PF05227">
    <property type="entry name" value="CHASE3"/>
    <property type="match status" value="1"/>
</dbReference>
<dbReference type="Gene3D" id="3.30.565.10">
    <property type="entry name" value="Histidine kinase-like ATPase, C-terminal domain"/>
    <property type="match status" value="1"/>
</dbReference>
<keyword evidence="9" id="KW-0547">Nucleotide-binding</keyword>
<gene>
    <name evidence="9" type="ORF">ACFO5T_03390</name>
</gene>
<keyword evidence="7" id="KW-0812">Transmembrane</keyword>
<dbReference type="InterPro" id="IPR005467">
    <property type="entry name" value="His_kinase_dom"/>
</dbReference>
<evidence type="ECO:0000256" key="1">
    <source>
        <dbReference type="ARBA" id="ARBA00000085"/>
    </source>
</evidence>
<dbReference type="GO" id="GO:0005524">
    <property type="term" value="F:ATP binding"/>
    <property type="evidence" value="ECO:0007669"/>
    <property type="project" value="UniProtKB-KW"/>
</dbReference>
<evidence type="ECO:0000256" key="3">
    <source>
        <dbReference type="ARBA" id="ARBA00022553"/>
    </source>
</evidence>
<dbReference type="PRINTS" id="PR00344">
    <property type="entry name" value="BCTRLSENSOR"/>
</dbReference>
<evidence type="ECO:0000313" key="9">
    <source>
        <dbReference type="EMBL" id="MFC4689467.1"/>
    </source>
</evidence>
<dbReference type="PROSITE" id="PS50109">
    <property type="entry name" value="HIS_KIN"/>
    <property type="match status" value="1"/>
</dbReference>
<dbReference type="InterPro" id="IPR004358">
    <property type="entry name" value="Sig_transdc_His_kin-like_C"/>
</dbReference>
<dbReference type="SUPFAM" id="SSF55874">
    <property type="entry name" value="ATPase domain of HSP90 chaperone/DNA topoisomerase II/histidine kinase"/>
    <property type="match status" value="1"/>
</dbReference>
<evidence type="ECO:0000256" key="5">
    <source>
        <dbReference type="ARBA" id="ARBA00022777"/>
    </source>
</evidence>
<dbReference type="EMBL" id="JBHSHB010000007">
    <property type="protein sequence ID" value="MFC4689467.1"/>
    <property type="molecule type" value="Genomic_DNA"/>
</dbReference>
<keyword evidence="9" id="KW-0067">ATP-binding</keyword>
<dbReference type="CDD" id="cd00082">
    <property type="entry name" value="HisKA"/>
    <property type="match status" value="1"/>
</dbReference>
<sequence length="470" mass="53908">MDSSQSKNIVRSLYLSFFSTLAVILLIGALYLASQYSQKWIVHTNEVKAQIHSVSETILKAETKLRGYLISKDPDYRIDYKVEIAKLDDRLEVLEQKIEGDPVQVKNLKKMRSLLNQRVEGMNDNLDNYILRTPEENRKKSGRAETLQLIEDIESMKNVMLIEENEILKERKSTYDNIYVLSLIALVIALLLMLYNVYAVKKRLMPLFSRLAENNEKLIELVHSRDDEIALKEAQMAMNEDLIHEMENKNKQLNQFAYIASHDLQEPLRTVDNFIDLFEEDYAEKLDGEAATYFGFIKGATSRMKTLITGLLNYSRLGRSGSRSKVELSQLIEEIKIDLGPKIEETQTVITHDTLPIVPGYPVELRQLFTNLITNAIKFTPPERTPKIHIGLSETKLYYRFEVIDNGLGIKKEHLEKVFNMFTRLHSAKDYEGTGIGLAFCQKIVELHKGKISVSSTIGEGSTFTFTLKK</sequence>
<dbReference type="InterPro" id="IPR036097">
    <property type="entry name" value="HisK_dim/P_sf"/>
</dbReference>
<dbReference type="RefSeq" id="WP_380032042.1">
    <property type="nucleotide sequence ID" value="NZ_JBHSHB010000007.1"/>
</dbReference>
<keyword evidence="5" id="KW-0418">Kinase</keyword>
<feature type="coiled-coil region" evidence="6">
    <location>
        <begin position="77"/>
        <end position="125"/>
    </location>
</feature>
<feature type="transmembrane region" description="Helical" evidence="7">
    <location>
        <begin position="178"/>
        <end position="198"/>
    </location>
</feature>
<evidence type="ECO:0000259" key="8">
    <source>
        <dbReference type="PROSITE" id="PS50109"/>
    </source>
</evidence>
<dbReference type="Gene3D" id="1.10.287.130">
    <property type="match status" value="1"/>
</dbReference>
<dbReference type="InterPro" id="IPR050351">
    <property type="entry name" value="BphY/WalK/GraS-like"/>
</dbReference>
<keyword evidence="4" id="KW-0808">Transferase</keyword>
<comment type="catalytic activity">
    <reaction evidence="1">
        <text>ATP + protein L-histidine = ADP + protein N-phospho-L-histidine.</text>
        <dbReference type="EC" id="2.7.13.3"/>
    </reaction>
</comment>
<evidence type="ECO:0000256" key="2">
    <source>
        <dbReference type="ARBA" id="ARBA00012438"/>
    </source>
</evidence>
<organism evidence="9 10">
    <name type="scientific">Dokdonia genika</name>
    <dbReference type="NCBI Taxonomy" id="308113"/>
    <lineage>
        <taxon>Bacteria</taxon>
        <taxon>Pseudomonadati</taxon>
        <taxon>Bacteroidota</taxon>
        <taxon>Flavobacteriia</taxon>
        <taxon>Flavobacteriales</taxon>
        <taxon>Flavobacteriaceae</taxon>
        <taxon>Dokdonia</taxon>
    </lineage>
</organism>
<dbReference type="InterPro" id="IPR036890">
    <property type="entry name" value="HATPase_C_sf"/>
</dbReference>
<dbReference type="Proteomes" id="UP001595878">
    <property type="component" value="Unassembled WGS sequence"/>
</dbReference>
<dbReference type="Pfam" id="PF02518">
    <property type="entry name" value="HATPase_c"/>
    <property type="match status" value="1"/>
</dbReference>
<dbReference type="InterPro" id="IPR003594">
    <property type="entry name" value="HATPase_dom"/>
</dbReference>
<keyword evidence="7" id="KW-0472">Membrane</keyword>
<dbReference type="EC" id="2.7.13.3" evidence="2"/>
<dbReference type="Pfam" id="PF00512">
    <property type="entry name" value="HisKA"/>
    <property type="match status" value="1"/>
</dbReference>
<dbReference type="CDD" id="cd19410">
    <property type="entry name" value="HK9-like_sensor"/>
    <property type="match status" value="1"/>
</dbReference>
<accession>A0ABV9L7U8</accession>
<protein>
    <recommendedName>
        <fullName evidence="2">histidine kinase</fullName>
        <ecNumber evidence="2">2.7.13.3</ecNumber>
    </recommendedName>
</protein>
<keyword evidence="7" id="KW-1133">Transmembrane helix</keyword>
<dbReference type="InterPro" id="IPR003661">
    <property type="entry name" value="HisK_dim/P_dom"/>
</dbReference>
<keyword evidence="10" id="KW-1185">Reference proteome</keyword>
<evidence type="ECO:0000256" key="4">
    <source>
        <dbReference type="ARBA" id="ARBA00022679"/>
    </source>
</evidence>
<keyword evidence="6" id="KW-0175">Coiled coil</keyword>
<dbReference type="PANTHER" id="PTHR42878">
    <property type="entry name" value="TWO-COMPONENT HISTIDINE KINASE"/>
    <property type="match status" value="1"/>
</dbReference>